<protein>
    <recommendedName>
        <fullName evidence="3">ribonuclease H</fullName>
        <ecNumber evidence="3">3.1.26.4</ecNumber>
    </recommendedName>
</protein>
<reference evidence="10 11" key="1">
    <citation type="submission" date="2020-07" db="EMBL/GenBank/DDBJ databases">
        <title>Comparative genomics of pyrophilous fungi reveals a link between fire events and developmental genes.</title>
        <authorList>
            <consortium name="DOE Joint Genome Institute"/>
            <person name="Steindorff A.S."/>
            <person name="Carver A."/>
            <person name="Calhoun S."/>
            <person name="Stillman K."/>
            <person name="Liu H."/>
            <person name="Lipzen A."/>
            <person name="Pangilinan J."/>
            <person name="Labutti K."/>
            <person name="Bruns T.D."/>
            <person name="Grigoriev I.V."/>
        </authorList>
    </citation>
    <scope>NUCLEOTIDE SEQUENCE [LARGE SCALE GENOMIC DNA]</scope>
    <source>
        <strain evidence="10 11">CBS 144469</strain>
    </source>
</reference>
<dbReference type="GO" id="GO:0003676">
    <property type="term" value="F:nucleic acid binding"/>
    <property type="evidence" value="ECO:0007669"/>
    <property type="project" value="InterPro"/>
</dbReference>
<comment type="similarity">
    <text evidence="2">Belongs to the RNase H family.</text>
</comment>
<organism evidence="10 11">
    <name type="scientific">Ephemerocybe angulata</name>
    <dbReference type="NCBI Taxonomy" id="980116"/>
    <lineage>
        <taxon>Eukaryota</taxon>
        <taxon>Fungi</taxon>
        <taxon>Dikarya</taxon>
        <taxon>Basidiomycota</taxon>
        <taxon>Agaricomycotina</taxon>
        <taxon>Agaricomycetes</taxon>
        <taxon>Agaricomycetidae</taxon>
        <taxon>Agaricales</taxon>
        <taxon>Agaricineae</taxon>
        <taxon>Psathyrellaceae</taxon>
        <taxon>Ephemerocybe</taxon>
    </lineage>
</organism>
<dbReference type="InterPro" id="IPR002156">
    <property type="entry name" value="RNaseH_domain"/>
</dbReference>
<sequence>MFTGVDEAPAATTTPGDGEQTQNEHEDDTIEVYTDGSCHDNGTEQAKCGGGVWYGEAHERNLAIKISPPLSLTNNTGELVAILRAVQENKHAKRLLISSDSQYSLDIITKNAQRWVDNGFDRAANADVVRALIGEIQNAKIPIYVRKVKGHSGDQGNDGADSLANEGALKTTRDHIDLMAGTVIEKMGAKSNTLTQARAYRAIRGTKTKEDNHRTTAMVERTKAAVSAVTGVEQKSGTLWKSLRQRKKGTLTHKFSVFAWKALHEGHKVGRFWKHINEDRMICQPCNANLENLEHIMQHCRVSGQETVWKAAKEAWAHTGLEWPEINLEIILGIGMIEIKGRNGETSSGRTRLFKILISESAYLIWLLRCEWRIGREQNTLAIHTKHEIIARWKLAITRRLRLDWALTSKISFGKKALNTSEIKRAWKHIADNTKFGTLRADLVEEGVLVGSAVRIKLLSLDKF</sequence>
<dbReference type="InterPro" id="IPR050092">
    <property type="entry name" value="RNase_H"/>
</dbReference>
<dbReference type="Gene3D" id="3.30.420.10">
    <property type="entry name" value="Ribonuclease H-like superfamily/Ribonuclease H"/>
    <property type="match status" value="1"/>
</dbReference>
<evidence type="ECO:0000256" key="1">
    <source>
        <dbReference type="ARBA" id="ARBA00000077"/>
    </source>
</evidence>
<dbReference type="CDD" id="cd09280">
    <property type="entry name" value="RNase_HI_eukaryote_like"/>
    <property type="match status" value="1"/>
</dbReference>
<evidence type="ECO:0000313" key="11">
    <source>
        <dbReference type="Proteomes" id="UP000521943"/>
    </source>
</evidence>
<dbReference type="Proteomes" id="UP000521943">
    <property type="component" value="Unassembled WGS sequence"/>
</dbReference>
<feature type="region of interest" description="Disordered" evidence="8">
    <location>
        <begin position="1"/>
        <end position="25"/>
    </location>
</feature>
<accession>A0A8H6HQ14</accession>
<dbReference type="InterPro" id="IPR036397">
    <property type="entry name" value="RNaseH_sf"/>
</dbReference>
<name>A0A8H6HQ14_9AGAR</name>
<dbReference type="PROSITE" id="PS50879">
    <property type="entry name" value="RNASE_H_1"/>
    <property type="match status" value="1"/>
</dbReference>
<keyword evidence="5" id="KW-0479">Metal-binding</keyword>
<dbReference type="EC" id="3.1.26.4" evidence="3"/>
<dbReference type="GO" id="GO:0004523">
    <property type="term" value="F:RNA-DNA hybrid ribonuclease activity"/>
    <property type="evidence" value="ECO:0007669"/>
    <property type="project" value="UniProtKB-EC"/>
</dbReference>
<dbReference type="PANTHER" id="PTHR10642:SF26">
    <property type="entry name" value="RIBONUCLEASE H1"/>
    <property type="match status" value="1"/>
</dbReference>
<dbReference type="Pfam" id="PF00075">
    <property type="entry name" value="RNase_H"/>
    <property type="match status" value="1"/>
</dbReference>
<gene>
    <name evidence="10" type="ORF">DFP72DRAFT_817451</name>
</gene>
<evidence type="ECO:0000256" key="2">
    <source>
        <dbReference type="ARBA" id="ARBA00005300"/>
    </source>
</evidence>
<evidence type="ECO:0000256" key="3">
    <source>
        <dbReference type="ARBA" id="ARBA00012180"/>
    </source>
</evidence>
<evidence type="ECO:0000256" key="7">
    <source>
        <dbReference type="ARBA" id="ARBA00022801"/>
    </source>
</evidence>
<dbReference type="InterPro" id="IPR012337">
    <property type="entry name" value="RNaseH-like_sf"/>
</dbReference>
<feature type="domain" description="RNase H type-1" evidence="9">
    <location>
        <begin position="26"/>
        <end position="169"/>
    </location>
</feature>
<evidence type="ECO:0000313" key="10">
    <source>
        <dbReference type="EMBL" id="KAF6750629.1"/>
    </source>
</evidence>
<dbReference type="OrthoDB" id="2752996at2759"/>
<keyword evidence="11" id="KW-1185">Reference proteome</keyword>
<evidence type="ECO:0000259" key="9">
    <source>
        <dbReference type="PROSITE" id="PS50879"/>
    </source>
</evidence>
<proteinExistence type="inferred from homology"/>
<evidence type="ECO:0000256" key="8">
    <source>
        <dbReference type="SAM" id="MobiDB-lite"/>
    </source>
</evidence>
<dbReference type="EMBL" id="JACGCI010000055">
    <property type="protein sequence ID" value="KAF6750629.1"/>
    <property type="molecule type" value="Genomic_DNA"/>
</dbReference>
<evidence type="ECO:0000256" key="4">
    <source>
        <dbReference type="ARBA" id="ARBA00022722"/>
    </source>
</evidence>
<dbReference type="GO" id="GO:0046872">
    <property type="term" value="F:metal ion binding"/>
    <property type="evidence" value="ECO:0007669"/>
    <property type="project" value="UniProtKB-KW"/>
</dbReference>
<dbReference type="PANTHER" id="PTHR10642">
    <property type="entry name" value="RIBONUCLEASE H1"/>
    <property type="match status" value="1"/>
</dbReference>
<dbReference type="AlphaFoldDB" id="A0A8H6HQ14"/>
<keyword evidence="7" id="KW-0378">Hydrolase</keyword>
<dbReference type="GO" id="GO:0043137">
    <property type="term" value="P:DNA replication, removal of RNA primer"/>
    <property type="evidence" value="ECO:0007669"/>
    <property type="project" value="TreeGrafter"/>
</dbReference>
<dbReference type="SUPFAM" id="SSF53098">
    <property type="entry name" value="Ribonuclease H-like"/>
    <property type="match status" value="1"/>
</dbReference>
<evidence type="ECO:0000256" key="6">
    <source>
        <dbReference type="ARBA" id="ARBA00022759"/>
    </source>
</evidence>
<comment type="catalytic activity">
    <reaction evidence="1">
        <text>Endonucleolytic cleavage to 5'-phosphomonoester.</text>
        <dbReference type="EC" id="3.1.26.4"/>
    </reaction>
</comment>
<keyword evidence="4" id="KW-0540">Nuclease</keyword>
<evidence type="ECO:0000256" key="5">
    <source>
        <dbReference type="ARBA" id="ARBA00022723"/>
    </source>
</evidence>
<comment type="caution">
    <text evidence="10">The sequence shown here is derived from an EMBL/GenBank/DDBJ whole genome shotgun (WGS) entry which is preliminary data.</text>
</comment>
<feature type="compositionally biased region" description="Polar residues" evidence="8">
    <location>
        <begin position="11"/>
        <end position="21"/>
    </location>
</feature>
<keyword evidence="6" id="KW-0255">Endonuclease</keyword>